<feature type="compositionally biased region" description="Polar residues" evidence="1">
    <location>
        <begin position="1236"/>
        <end position="1251"/>
    </location>
</feature>
<evidence type="ECO:0000259" key="4">
    <source>
        <dbReference type="PROSITE" id="PS50055"/>
    </source>
</evidence>
<dbReference type="InterPro" id="IPR000387">
    <property type="entry name" value="Tyr_Pase_dom"/>
</dbReference>
<dbReference type="PANTHER" id="PTHR32525:SF1">
    <property type="entry name" value="DOMAIN OF UNKNOWN FUNCTION WSN DOMAIN-CONTAINING PROTEIN-RELATED"/>
    <property type="match status" value="1"/>
</dbReference>
<reference evidence="7" key="1">
    <citation type="submission" date="2011-07" db="EMBL/GenBank/DDBJ databases">
        <authorList>
            <consortium name="Caenorhabditis brenneri Sequencing and Analysis Consortium"/>
            <person name="Wilson R.K."/>
        </authorList>
    </citation>
    <scope>NUCLEOTIDE SEQUENCE [LARGE SCALE GENOMIC DNA]</scope>
    <source>
        <strain evidence="7">PB2801</strain>
    </source>
</reference>
<feature type="signal peptide" evidence="3">
    <location>
        <begin position="1"/>
        <end position="19"/>
    </location>
</feature>
<evidence type="ECO:0000259" key="5">
    <source>
        <dbReference type="PROSITE" id="PS50056"/>
    </source>
</evidence>
<keyword evidence="7" id="KW-1185">Reference proteome</keyword>
<dbReference type="SMART" id="SM00453">
    <property type="entry name" value="WSN"/>
    <property type="match status" value="1"/>
</dbReference>
<dbReference type="OrthoDB" id="5834975at2759"/>
<feature type="region of interest" description="Disordered" evidence="1">
    <location>
        <begin position="623"/>
        <end position="644"/>
    </location>
</feature>
<dbReference type="InterPro" id="IPR003125">
    <property type="entry name" value="WSN"/>
</dbReference>
<evidence type="ECO:0000256" key="3">
    <source>
        <dbReference type="SAM" id="SignalP"/>
    </source>
</evidence>
<evidence type="ECO:0000256" key="1">
    <source>
        <dbReference type="SAM" id="MobiDB-lite"/>
    </source>
</evidence>
<keyword evidence="2" id="KW-0812">Transmembrane</keyword>
<dbReference type="EMBL" id="GL379823">
    <property type="protein sequence ID" value="EGT48594.1"/>
    <property type="molecule type" value="Genomic_DNA"/>
</dbReference>
<feature type="chain" id="PRO_5003404379" description="Tyrosine-protein phosphatase domain-containing protein" evidence="3">
    <location>
        <begin position="20"/>
        <end position="1263"/>
    </location>
</feature>
<dbReference type="eggNOG" id="ENOG502RT8T">
    <property type="taxonomic scope" value="Eukaryota"/>
</dbReference>
<evidence type="ECO:0000313" key="7">
    <source>
        <dbReference type="Proteomes" id="UP000008068"/>
    </source>
</evidence>
<dbReference type="InterPro" id="IPR029021">
    <property type="entry name" value="Prot-tyrosine_phosphatase-like"/>
</dbReference>
<dbReference type="AlphaFoldDB" id="G0MZV4"/>
<keyword evidence="3" id="KW-0732">Signal</keyword>
<dbReference type="PROSITE" id="PS50056">
    <property type="entry name" value="TYR_PHOSPHATASE_2"/>
    <property type="match status" value="1"/>
</dbReference>
<dbReference type="CDD" id="cd00047">
    <property type="entry name" value="PTPc"/>
    <property type="match status" value="1"/>
</dbReference>
<sequence>MSQLQLLLWMFFVVWIANCDTSNRYLFSADPPDHPNLDVQMIRNTENKSYDPLVHSKPPSPKNHIQRFRRAAPTDNIQQLLEKSSILAHIANGITLQADIMKGSIQVFKVLPELLNFGDVSYDDVKNFNAAHVNTLAEKLKGLPTSVDDSVKKLEDSTLAWNRRRIESETIESGLKQSKVEGYFTALKTFNASSVFNSITLTHTRLKATIENLEQIERLEIDSSPESKKIAVTEFQQFHSRFTQAIGELKNLSPLKSELLKYEILMEGQTIFAPIRIAINFIVDRMKFYESSNTMNIAQIKKNFQQVDELKIVFDYCINSITMLTKLAENRQSKNKKGNSETSGFIHGISDVAKLETEISGTWFREITHKKVPLERLSNSLQPLFDLASNISDIDERLKPAATADAFESMRQMKKLEAAVFAASNDSQSLAEFLRTIQNCVNKGASITSSNYETSQNAIEKIDSVGIVVAALRKSLENGDPDQQQTEFDNFMTFLGFQNIEEPKSSREEVSEVMTRIKNEDNFDKFKKGVIDMANGFNIDNLDELEKNITEILSAENKTTFDGLTEELSIYECLRAHKDKMEQIATAIETTKTLREVETADVQNVETWAKAVASVSRDLNSLLGRPSDMKSSAPPETNELNSFPFPPKVDDTIITSVNYLRSALELKKMKNSISVLESVGSVVEKEMNAITDPNEKKEVEDGWGNHTRDISSLEAMVASIEDFDKSLNLSGIKTIKGYGAQIAKLEKLPSVNIDSKRKIKVLDYLIFKSNDPIVNSELVKSKEIFEKIDSLDLDFASKKSILHGASAAFNDFNNFLIGLSSALQIPPSSVQQPAPINAFRGEETTKAPDYYLIFGVGGGSVAGAVFVGVATWLIYKKIKITLLKRSLRKWLRRQIFETVDDARECHQAYMVEIEKHTVKKDMIKDYVPQTKSRSPTVYCNPETALKHIKLNGKEMPIHANLITAEDGTRFYVTQLPFAKKKLEDNQEATCEEFWHMCMHENVKSIISLCTTGELHNVYFEEKMGQATHGRYEVWSQKDYLKDEFIRVRRIQVVDLQGTYRKRWIRVYCLSKWEELGLPSKDAWQDVRWMLKMAMKKKFLHRPIVVHSRLGIGRAMSVIAVHTISEAVKRNPKTNLTDELLKLRAARWGSFQSFEQTYWIQVAVCQKLNEDYNLGMRRACRDMHEMYTEVVTKKEDKDKNPKPKKSADEKKGNNNDQADEKKGNNYDQTKPPVIANSIRSDNQTKKPVNSLRSEPWSMGSQRDD</sequence>
<feature type="transmembrane region" description="Helical" evidence="2">
    <location>
        <begin position="850"/>
        <end position="875"/>
    </location>
</feature>
<protein>
    <recommendedName>
        <fullName evidence="8">Tyrosine-protein phosphatase domain-containing protein</fullName>
    </recommendedName>
</protein>
<evidence type="ECO:0000313" key="6">
    <source>
        <dbReference type="EMBL" id="EGT48594.1"/>
    </source>
</evidence>
<evidence type="ECO:0008006" key="8">
    <source>
        <dbReference type="Google" id="ProtNLM"/>
    </source>
</evidence>
<keyword evidence="2" id="KW-0472">Membrane</keyword>
<dbReference type="SMART" id="SM00404">
    <property type="entry name" value="PTPc_motif"/>
    <property type="match status" value="1"/>
</dbReference>
<dbReference type="OMA" id="FREITHK"/>
<dbReference type="InterPro" id="IPR003595">
    <property type="entry name" value="Tyr_Pase_cat"/>
</dbReference>
<dbReference type="SUPFAM" id="SSF52799">
    <property type="entry name" value="(Phosphotyrosine protein) phosphatases II"/>
    <property type="match status" value="1"/>
</dbReference>
<keyword evidence="2" id="KW-1133">Transmembrane helix</keyword>
<dbReference type="Proteomes" id="UP000008068">
    <property type="component" value="Unassembled WGS sequence"/>
</dbReference>
<gene>
    <name evidence="6" type="ORF">CAEBREN_14510</name>
</gene>
<dbReference type="Pfam" id="PF00102">
    <property type="entry name" value="Y_phosphatase"/>
    <property type="match status" value="1"/>
</dbReference>
<dbReference type="InParanoid" id="G0MZV4"/>
<dbReference type="PROSITE" id="PS50055">
    <property type="entry name" value="TYR_PHOSPHATASE_PTP"/>
    <property type="match status" value="1"/>
</dbReference>
<accession>G0MZV4</accession>
<feature type="compositionally biased region" description="Basic and acidic residues" evidence="1">
    <location>
        <begin position="1190"/>
        <end position="1223"/>
    </location>
</feature>
<organism evidence="7">
    <name type="scientific">Caenorhabditis brenneri</name>
    <name type="common">Nematode worm</name>
    <dbReference type="NCBI Taxonomy" id="135651"/>
    <lineage>
        <taxon>Eukaryota</taxon>
        <taxon>Metazoa</taxon>
        <taxon>Ecdysozoa</taxon>
        <taxon>Nematoda</taxon>
        <taxon>Chromadorea</taxon>
        <taxon>Rhabditida</taxon>
        <taxon>Rhabditina</taxon>
        <taxon>Rhabditomorpha</taxon>
        <taxon>Rhabditoidea</taxon>
        <taxon>Rhabditidae</taxon>
        <taxon>Peloderinae</taxon>
        <taxon>Caenorhabditis</taxon>
    </lineage>
</organism>
<dbReference type="HOGENOM" id="CLU_002807_0_0_1"/>
<dbReference type="GO" id="GO:0004725">
    <property type="term" value="F:protein tyrosine phosphatase activity"/>
    <property type="evidence" value="ECO:0007669"/>
    <property type="project" value="InterPro"/>
</dbReference>
<evidence type="ECO:0000256" key="2">
    <source>
        <dbReference type="SAM" id="Phobius"/>
    </source>
</evidence>
<feature type="domain" description="Tyrosine specific protein phosphatases" evidence="5">
    <location>
        <begin position="1084"/>
        <end position="1157"/>
    </location>
</feature>
<proteinExistence type="predicted"/>
<dbReference type="Pfam" id="PF02206">
    <property type="entry name" value="WSN"/>
    <property type="match status" value="1"/>
</dbReference>
<dbReference type="InterPro" id="IPR000242">
    <property type="entry name" value="PTP_cat"/>
</dbReference>
<dbReference type="SMART" id="SM00194">
    <property type="entry name" value="PTPc"/>
    <property type="match status" value="1"/>
</dbReference>
<feature type="domain" description="Tyrosine-protein phosphatase" evidence="4">
    <location>
        <begin position="892"/>
        <end position="1166"/>
    </location>
</feature>
<name>G0MZV4_CAEBE</name>
<dbReference type="Gene3D" id="3.90.190.10">
    <property type="entry name" value="Protein tyrosine phosphatase superfamily"/>
    <property type="match status" value="1"/>
</dbReference>
<dbReference type="PANTHER" id="PTHR32525">
    <property type="entry name" value="PROTEIN-TYROSINE-PHOSPHATASE"/>
    <property type="match status" value="1"/>
</dbReference>
<feature type="region of interest" description="Disordered" evidence="1">
    <location>
        <begin position="1190"/>
        <end position="1263"/>
    </location>
</feature>
<dbReference type="STRING" id="135651.G0MZV4"/>